<dbReference type="PIRSF" id="PIRSF020623">
    <property type="entry name" value="PaaX"/>
    <property type="match status" value="1"/>
</dbReference>
<protein>
    <submittedName>
        <fullName evidence="4">Phenylacetic acid degradation operon negative regulatory protein PaaX</fullName>
    </submittedName>
</protein>
<dbReference type="Pfam" id="PF20803">
    <property type="entry name" value="PaaX_M"/>
    <property type="match status" value="1"/>
</dbReference>
<dbReference type="InterPro" id="IPR048846">
    <property type="entry name" value="PaaX-like_central"/>
</dbReference>
<name>A0A6B2R8L9_9BURK</name>
<feature type="domain" description="Transcriptional repressor PaaX-like N-terminal" evidence="1">
    <location>
        <begin position="23"/>
        <end position="92"/>
    </location>
</feature>
<dbReference type="Gene3D" id="1.10.10.10">
    <property type="entry name" value="Winged helix-like DNA-binding domain superfamily/Winged helix DNA-binding domain"/>
    <property type="match status" value="1"/>
</dbReference>
<dbReference type="InterPro" id="IPR013225">
    <property type="entry name" value="PaaX_C"/>
</dbReference>
<dbReference type="Gene3D" id="1.20.58.1460">
    <property type="match status" value="1"/>
</dbReference>
<feature type="domain" description="Transcriptional repressor PaaX-like C-terminal" evidence="2">
    <location>
        <begin position="198"/>
        <end position="285"/>
    </location>
</feature>
<dbReference type="AlphaFoldDB" id="A0A6B2R8L9"/>
<dbReference type="Pfam" id="PF07848">
    <property type="entry name" value="PaaX"/>
    <property type="match status" value="1"/>
</dbReference>
<accession>A0A6B2R8L9</accession>
<evidence type="ECO:0000313" key="4">
    <source>
        <dbReference type="EMBL" id="NDY83645.1"/>
    </source>
</evidence>
<reference evidence="4" key="1">
    <citation type="submission" date="2020-02" db="EMBL/GenBank/DDBJ databases">
        <authorList>
            <person name="Chen W.-M."/>
        </authorList>
    </citation>
    <scope>NUCLEOTIDE SEQUENCE</scope>
    <source>
        <strain evidence="4">NBD-18</strain>
    </source>
</reference>
<sequence length="321" mass="35506">MKTSLSPSFESHLQSLLTLDPPRAKSLCVTILGDAIGPHGGVAWLGDLITLLEPLGINERLLRTSVFRLVAQGWLKSERLGRRSRYELAEQGLKLTARASKRIYVGPPTQWDGSWTVVILPKIGNHGLAERNALRDQLVWEGFGVLAQGVFAHPHANPQIAHDILGKLGIADLALVLHATDNAIAGGLPIASLADQCWNLNELSAQYELFFNRFAPFESFVQKGIEPKQAFALRALMVHAWRRVVLHDPQLPSAMLPANWPGQSSRALCERLYWQIFDLSEAYMKEQLEPDPAAIHTLDPSVFERFGGAPDKIAKQAVIKP</sequence>
<evidence type="ECO:0000259" key="3">
    <source>
        <dbReference type="Pfam" id="PF20803"/>
    </source>
</evidence>
<dbReference type="InterPro" id="IPR036388">
    <property type="entry name" value="WH-like_DNA-bd_sf"/>
</dbReference>
<dbReference type="InterPro" id="IPR012906">
    <property type="entry name" value="PaaX-like_N"/>
</dbReference>
<proteinExistence type="predicted"/>
<organism evidence="4">
    <name type="scientific">Sheuella amnicola</name>
    <dbReference type="NCBI Taxonomy" id="2707330"/>
    <lineage>
        <taxon>Bacteria</taxon>
        <taxon>Pseudomonadati</taxon>
        <taxon>Pseudomonadota</taxon>
        <taxon>Betaproteobacteria</taxon>
        <taxon>Burkholderiales</taxon>
        <taxon>Alcaligenaceae</taxon>
        <taxon>Sheuella</taxon>
    </lineage>
</organism>
<dbReference type="GO" id="GO:0006351">
    <property type="term" value="P:DNA-templated transcription"/>
    <property type="evidence" value="ECO:0007669"/>
    <property type="project" value="InterPro"/>
</dbReference>
<dbReference type="PANTHER" id="PTHR30319:SF1">
    <property type="entry name" value="TRANSCRIPTIONAL REPRESSOR PAAX"/>
    <property type="match status" value="1"/>
</dbReference>
<dbReference type="RefSeq" id="WP_163655032.1">
    <property type="nucleotide sequence ID" value="NZ_JAAGRN010000006.1"/>
</dbReference>
<gene>
    <name evidence="4" type="primary">paaX</name>
    <name evidence="4" type="ORF">G3I67_10410</name>
</gene>
<dbReference type="EMBL" id="JAAGRN010000006">
    <property type="protein sequence ID" value="NDY83645.1"/>
    <property type="molecule type" value="Genomic_DNA"/>
</dbReference>
<dbReference type="InterPro" id="IPR011965">
    <property type="entry name" value="PaaX_trns_reg"/>
</dbReference>
<dbReference type="PANTHER" id="PTHR30319">
    <property type="entry name" value="PHENYLACETIC ACID REGULATOR-RELATED TRANSCRIPTIONAL REPRESSOR"/>
    <property type="match status" value="1"/>
</dbReference>
<evidence type="ECO:0000259" key="1">
    <source>
        <dbReference type="Pfam" id="PF07848"/>
    </source>
</evidence>
<dbReference type="NCBIfam" id="TIGR02277">
    <property type="entry name" value="PaaX_trns_reg"/>
    <property type="match status" value="1"/>
</dbReference>
<dbReference type="Pfam" id="PF08223">
    <property type="entry name" value="PaaX_C"/>
    <property type="match status" value="1"/>
</dbReference>
<evidence type="ECO:0000259" key="2">
    <source>
        <dbReference type="Pfam" id="PF08223"/>
    </source>
</evidence>
<dbReference type="Gene3D" id="3.30.70.2650">
    <property type="match status" value="1"/>
</dbReference>
<feature type="domain" description="Transcriptional repressor PaaX-like central Cas2-like" evidence="3">
    <location>
        <begin position="109"/>
        <end position="181"/>
    </location>
</feature>
<comment type="caution">
    <text evidence="4">The sequence shown here is derived from an EMBL/GenBank/DDBJ whole genome shotgun (WGS) entry which is preliminary data.</text>
</comment>